<accession>X8AMD6</accession>
<sequence length="76" mass="8977">MPRYRYRLVRVWDSPSPGWLGDAQQLRCQRAPRRPHRAANHRFRPRWGYGGIDIANLYGFVSKLLPHCMIRTTRSG</sequence>
<organism evidence="1">
    <name type="scientific">Mycobacterium xenopi 4042</name>
    <dbReference type="NCBI Taxonomy" id="1299334"/>
    <lineage>
        <taxon>Bacteria</taxon>
        <taxon>Bacillati</taxon>
        <taxon>Actinomycetota</taxon>
        <taxon>Actinomycetes</taxon>
        <taxon>Mycobacteriales</taxon>
        <taxon>Mycobacteriaceae</taxon>
        <taxon>Mycobacterium</taxon>
    </lineage>
</organism>
<reference evidence="1" key="1">
    <citation type="submission" date="2014-01" db="EMBL/GenBank/DDBJ databases">
        <authorList>
            <person name="Brown-Elliot B."/>
            <person name="Wallace R."/>
            <person name="Lenaerts A."/>
            <person name="Ordway D."/>
            <person name="DeGroote M.A."/>
            <person name="Parker T."/>
            <person name="Sizemore C."/>
            <person name="Tallon L.J."/>
            <person name="Sadzewicz L.K."/>
            <person name="Sengamalay N."/>
            <person name="Fraser C.M."/>
            <person name="Hine E."/>
            <person name="Shefchek K.A."/>
            <person name="Das S.P."/>
            <person name="Tettelin H."/>
        </authorList>
    </citation>
    <scope>NUCLEOTIDE SEQUENCE [LARGE SCALE GENOMIC DNA]</scope>
    <source>
        <strain evidence="1">4042</strain>
    </source>
</reference>
<proteinExistence type="predicted"/>
<dbReference type="EMBL" id="JAOB01000048">
    <property type="protein sequence ID" value="EUA33067.1"/>
    <property type="molecule type" value="Genomic_DNA"/>
</dbReference>
<protein>
    <submittedName>
        <fullName evidence="1">Uncharacterized protein</fullName>
    </submittedName>
</protein>
<name>X8AMD6_MYCXE</name>
<evidence type="ECO:0000313" key="1">
    <source>
        <dbReference type="EMBL" id="EUA33067.1"/>
    </source>
</evidence>
<comment type="caution">
    <text evidence="1">The sequence shown here is derived from an EMBL/GenBank/DDBJ whole genome shotgun (WGS) entry which is preliminary data.</text>
</comment>
<dbReference type="AlphaFoldDB" id="X8AMD6"/>
<gene>
    <name evidence="1" type="ORF">I553_3848</name>
</gene>